<feature type="region of interest" description="Disordered" evidence="1">
    <location>
        <begin position="184"/>
        <end position="216"/>
    </location>
</feature>
<accession>A0A6C0KVH4</accession>
<feature type="compositionally biased region" description="Low complexity" evidence="1">
    <location>
        <begin position="185"/>
        <end position="207"/>
    </location>
</feature>
<organism evidence="2">
    <name type="scientific">viral metagenome</name>
    <dbReference type="NCBI Taxonomy" id="1070528"/>
    <lineage>
        <taxon>unclassified sequences</taxon>
        <taxon>metagenomes</taxon>
        <taxon>organismal metagenomes</taxon>
    </lineage>
</organism>
<protein>
    <submittedName>
        <fullName evidence="2">Uncharacterized protein</fullName>
    </submittedName>
</protein>
<dbReference type="AlphaFoldDB" id="A0A6C0KVH4"/>
<evidence type="ECO:0000313" key="2">
    <source>
        <dbReference type="EMBL" id="QHU21253.1"/>
    </source>
</evidence>
<proteinExistence type="predicted"/>
<name>A0A6C0KVH4_9ZZZZ</name>
<reference evidence="2" key="1">
    <citation type="journal article" date="2020" name="Nature">
        <title>Giant virus diversity and host interactions through global metagenomics.</title>
        <authorList>
            <person name="Schulz F."/>
            <person name="Roux S."/>
            <person name="Paez-Espino D."/>
            <person name="Jungbluth S."/>
            <person name="Walsh D.A."/>
            <person name="Denef V.J."/>
            <person name="McMahon K.D."/>
            <person name="Konstantinidis K.T."/>
            <person name="Eloe-Fadrosh E.A."/>
            <person name="Kyrpides N.C."/>
            <person name="Woyke T."/>
        </authorList>
    </citation>
    <scope>NUCLEOTIDE SEQUENCE</scope>
    <source>
        <strain evidence="2">GVMAG-S-3300013094-109</strain>
    </source>
</reference>
<sequence length="216" mass="24797">MTSNTTKQYVYSGFESCSQINNDTNQRIYDRNVPSQMLQPYLSVRPVMTKYSLMPIVDPRAPISVPMEQQPLYNVHTVFNPGNTQSPWSGFASNINNESILRNQVFALQKCSQSVYVPGSNSDLYQYSFKPEKSGNKYQPFPGLFRKEHFNEFNPNPENIGDGIFMNHTRQQLMDLTVDDCGYISNKSNEQNKNQSQNKTNPQQQNQTMAQVNNKK</sequence>
<dbReference type="EMBL" id="MN740989">
    <property type="protein sequence ID" value="QHU21253.1"/>
    <property type="molecule type" value="Genomic_DNA"/>
</dbReference>
<evidence type="ECO:0000256" key="1">
    <source>
        <dbReference type="SAM" id="MobiDB-lite"/>
    </source>
</evidence>